<evidence type="ECO:0000256" key="1">
    <source>
        <dbReference type="ARBA" id="ARBA00007596"/>
    </source>
</evidence>
<reference evidence="4 5" key="1">
    <citation type="submission" date="2023-09" db="EMBL/GenBank/DDBJ databases">
        <title>Genomes of two closely related lineages of the louse Polyplax serrata with different host specificities.</title>
        <authorList>
            <person name="Martinu J."/>
            <person name="Tarabai H."/>
            <person name="Stefka J."/>
            <person name="Hypsa V."/>
        </authorList>
    </citation>
    <scope>NUCLEOTIDE SEQUENCE [LARGE SCALE GENOMIC DNA]</scope>
    <source>
        <strain evidence="4">98ZLc_SE</strain>
    </source>
</reference>
<dbReference type="Gene3D" id="2.20.28.120">
    <property type="entry name" value="Ribosomal protein L33"/>
    <property type="match status" value="1"/>
</dbReference>
<evidence type="ECO:0000256" key="3">
    <source>
        <dbReference type="ARBA" id="ARBA00023274"/>
    </source>
</evidence>
<proteinExistence type="inferred from homology"/>
<comment type="caution">
    <text evidence="4">The sequence shown here is derived from an EMBL/GenBank/DDBJ whole genome shotgun (WGS) entry which is preliminary data.</text>
</comment>
<keyword evidence="3" id="KW-0687">Ribonucleoprotein</keyword>
<evidence type="ECO:0000313" key="4">
    <source>
        <dbReference type="EMBL" id="KAK6633912.1"/>
    </source>
</evidence>
<dbReference type="InterPro" id="IPR038584">
    <property type="entry name" value="Ribosomal_bL33_sf"/>
</dbReference>
<comment type="similarity">
    <text evidence="1">Belongs to the bacterial ribosomal protein bL33 family.</text>
</comment>
<dbReference type="Proteomes" id="UP001359485">
    <property type="component" value="Unassembled WGS sequence"/>
</dbReference>
<evidence type="ECO:0008006" key="6">
    <source>
        <dbReference type="Google" id="ProtNLM"/>
    </source>
</evidence>
<sequence>MVLMQSTGSNHHIISFRERLDDKKEIIFFDPDVGMDCVYKEIKKIKSMRNVFEYKKQNNEHTYGKIDEPSQTV</sequence>
<keyword evidence="2" id="KW-0689">Ribosomal protein</keyword>
<protein>
    <recommendedName>
        <fullName evidence="6">Peptidase C58 YopT-type domain-containing protein</fullName>
    </recommendedName>
</protein>
<organism evidence="4 5">
    <name type="scientific">Polyplax serrata</name>
    <name type="common">Common mouse louse</name>
    <dbReference type="NCBI Taxonomy" id="468196"/>
    <lineage>
        <taxon>Eukaryota</taxon>
        <taxon>Metazoa</taxon>
        <taxon>Ecdysozoa</taxon>
        <taxon>Arthropoda</taxon>
        <taxon>Hexapoda</taxon>
        <taxon>Insecta</taxon>
        <taxon>Pterygota</taxon>
        <taxon>Neoptera</taxon>
        <taxon>Paraneoptera</taxon>
        <taxon>Psocodea</taxon>
        <taxon>Troctomorpha</taxon>
        <taxon>Phthiraptera</taxon>
        <taxon>Anoplura</taxon>
        <taxon>Polyplacidae</taxon>
        <taxon>Polyplax</taxon>
    </lineage>
</organism>
<accession>A0ABR1B4X1</accession>
<dbReference type="EMBL" id="JAWJWF010000004">
    <property type="protein sequence ID" value="KAK6633912.1"/>
    <property type="molecule type" value="Genomic_DNA"/>
</dbReference>
<name>A0ABR1B4X1_POLSC</name>
<evidence type="ECO:0000256" key="2">
    <source>
        <dbReference type="ARBA" id="ARBA00022980"/>
    </source>
</evidence>
<keyword evidence="5" id="KW-1185">Reference proteome</keyword>
<evidence type="ECO:0000313" key="5">
    <source>
        <dbReference type="Proteomes" id="UP001359485"/>
    </source>
</evidence>
<gene>
    <name evidence="4" type="ORF">RUM44_004519</name>
</gene>